<organism evidence="2 3">
    <name type="scientific">Streptomyces javensis</name>
    <dbReference type="NCBI Taxonomy" id="114698"/>
    <lineage>
        <taxon>Bacteria</taxon>
        <taxon>Bacillati</taxon>
        <taxon>Actinomycetota</taxon>
        <taxon>Actinomycetes</taxon>
        <taxon>Kitasatosporales</taxon>
        <taxon>Streptomycetaceae</taxon>
        <taxon>Streptomyces</taxon>
        <taxon>Streptomyces violaceusniger group</taxon>
    </lineage>
</organism>
<name>A0ABP4H7I6_9ACTN</name>
<protein>
    <submittedName>
        <fullName evidence="2">Uncharacterized protein</fullName>
    </submittedName>
</protein>
<evidence type="ECO:0000313" key="2">
    <source>
        <dbReference type="EMBL" id="GAA1252951.1"/>
    </source>
</evidence>
<dbReference type="EMBL" id="BAAAIH010000003">
    <property type="protein sequence ID" value="GAA1252951.1"/>
    <property type="molecule type" value="Genomic_DNA"/>
</dbReference>
<evidence type="ECO:0000256" key="1">
    <source>
        <dbReference type="SAM" id="MobiDB-lite"/>
    </source>
</evidence>
<dbReference type="Proteomes" id="UP001500282">
    <property type="component" value="Unassembled WGS sequence"/>
</dbReference>
<accession>A0ABP4H7I6</accession>
<feature type="region of interest" description="Disordered" evidence="1">
    <location>
        <begin position="1"/>
        <end position="77"/>
    </location>
</feature>
<evidence type="ECO:0000313" key="3">
    <source>
        <dbReference type="Proteomes" id="UP001500282"/>
    </source>
</evidence>
<sequence>MAPPTARKGGAPGGKEARRSCPASVVSARTGGRPAEQARDGAEGQGDDSGDSASDGAQYISDGLEHDGTFLDPGRRD</sequence>
<reference evidence="3" key="1">
    <citation type="journal article" date="2019" name="Int. J. Syst. Evol. Microbiol.">
        <title>The Global Catalogue of Microorganisms (GCM) 10K type strain sequencing project: providing services to taxonomists for standard genome sequencing and annotation.</title>
        <authorList>
            <consortium name="The Broad Institute Genomics Platform"/>
            <consortium name="The Broad Institute Genome Sequencing Center for Infectious Disease"/>
            <person name="Wu L."/>
            <person name="Ma J."/>
        </authorList>
    </citation>
    <scope>NUCLEOTIDE SEQUENCE [LARGE SCALE GENOMIC DNA]</scope>
    <source>
        <strain evidence="3">JCM 11448</strain>
    </source>
</reference>
<keyword evidence="3" id="KW-1185">Reference proteome</keyword>
<proteinExistence type="predicted"/>
<gene>
    <name evidence="2" type="ORF">GCM10009579_08530</name>
</gene>
<comment type="caution">
    <text evidence="2">The sequence shown here is derived from an EMBL/GenBank/DDBJ whole genome shotgun (WGS) entry which is preliminary data.</text>
</comment>
<feature type="compositionally biased region" description="Basic and acidic residues" evidence="1">
    <location>
        <begin position="63"/>
        <end position="77"/>
    </location>
</feature>